<dbReference type="AlphaFoldDB" id="A0A183G9U9"/>
<dbReference type="Pfam" id="PF17921">
    <property type="entry name" value="Integrase_H2C2"/>
    <property type="match status" value="1"/>
</dbReference>
<dbReference type="InterPro" id="IPR041588">
    <property type="entry name" value="Integrase_H2C2"/>
</dbReference>
<dbReference type="InterPro" id="IPR052160">
    <property type="entry name" value="Gypsy_RT_Integrase-like"/>
</dbReference>
<feature type="region of interest" description="Disordered" evidence="1">
    <location>
        <begin position="323"/>
        <end position="342"/>
    </location>
</feature>
<dbReference type="InterPro" id="IPR036397">
    <property type="entry name" value="RNaseH_sf"/>
</dbReference>
<protein>
    <submittedName>
        <fullName evidence="4">Integrase_H2C2 domain-containing protein</fullName>
    </submittedName>
</protein>
<reference evidence="4" key="1">
    <citation type="submission" date="2019-09" db="UniProtKB">
        <authorList>
            <consortium name="WormBaseParasite"/>
        </authorList>
    </citation>
    <scope>IDENTIFICATION</scope>
</reference>
<dbReference type="PANTHER" id="PTHR47266">
    <property type="entry name" value="ENDONUCLEASE-RELATED"/>
    <property type="match status" value="1"/>
</dbReference>
<evidence type="ECO:0000259" key="2">
    <source>
        <dbReference type="Pfam" id="PF17921"/>
    </source>
</evidence>
<dbReference type="GO" id="GO:0003676">
    <property type="term" value="F:nucleic acid binding"/>
    <property type="evidence" value="ECO:0007669"/>
    <property type="project" value="InterPro"/>
</dbReference>
<evidence type="ECO:0000313" key="4">
    <source>
        <dbReference type="WBParaSite" id="HPBE_0001874101-mRNA-1"/>
    </source>
</evidence>
<keyword evidence="3" id="KW-1185">Reference proteome</keyword>
<feature type="domain" description="Integrase zinc-binding" evidence="2">
    <location>
        <begin position="238"/>
        <end position="276"/>
    </location>
</feature>
<organism evidence="3 4">
    <name type="scientific">Heligmosomoides polygyrus</name>
    <name type="common">Parasitic roundworm</name>
    <dbReference type="NCBI Taxonomy" id="6339"/>
    <lineage>
        <taxon>Eukaryota</taxon>
        <taxon>Metazoa</taxon>
        <taxon>Ecdysozoa</taxon>
        <taxon>Nematoda</taxon>
        <taxon>Chromadorea</taxon>
        <taxon>Rhabditida</taxon>
        <taxon>Rhabditina</taxon>
        <taxon>Rhabditomorpha</taxon>
        <taxon>Strongyloidea</taxon>
        <taxon>Heligmosomidae</taxon>
        <taxon>Heligmosomoides</taxon>
    </lineage>
</organism>
<evidence type="ECO:0000313" key="3">
    <source>
        <dbReference type="Proteomes" id="UP000050761"/>
    </source>
</evidence>
<accession>A0A183G9U9</accession>
<proteinExistence type="predicted"/>
<dbReference type="Gene3D" id="3.30.420.10">
    <property type="entry name" value="Ribonuclease H-like superfamily/Ribonuclease H"/>
    <property type="match status" value="1"/>
</dbReference>
<sequence length="480" mass="54065">MQHCVCTDGVCTLSDGSVLVWTPAKEENCAFIPVGKMKGLLLGTVWINDSNEFALSWREDSPTIYDCDSELTISDQGNNVLTALPPRTIDYGERVLMVKDEAINILSVFPDPSPNEKSIAVRVAELTTLKPVTETFVPCYTSRLVETPVMLVAQSSQLQDTSIMVTSAILRSADVPEQNKTRWLQLAENCTNQRNGCLYYKLPDDRRAGTSFARLFLPAKSHEPVFLVLLRSSSSADGHFNWRKTLPKITRKYYWPQMAEDIFKLAKSCDECQRKRTGCQPREADPRGKKSLHFAKYAIATPLPDCTAVTVAHPIMTECTLKGAGHSDRPSPTDPTTLLDPVPPRGKRRLREIFATFHPTLQTYISEDQLDWDNYVAACTFLYNTSVHASANNTPFFLVFGRAPVFNIDLLSMIQSSTSQRRLYLENVVTTLHSAWRLAARHNEAQRRKLKEQYDKSHLSPLSIRVGDRVYLLDFAPKQA</sequence>
<evidence type="ECO:0000256" key="1">
    <source>
        <dbReference type="SAM" id="MobiDB-lite"/>
    </source>
</evidence>
<name>A0A183G9U9_HELPZ</name>
<dbReference type="Proteomes" id="UP000050761">
    <property type="component" value="Unassembled WGS sequence"/>
</dbReference>
<dbReference type="Gene3D" id="1.10.340.70">
    <property type="match status" value="1"/>
</dbReference>
<dbReference type="WBParaSite" id="HPBE_0001874101-mRNA-1">
    <property type="protein sequence ID" value="HPBE_0001874101-mRNA-1"/>
    <property type="gene ID" value="HPBE_0001874101"/>
</dbReference>